<sequence>MVEIIKNWDIFSDENNKRIASRVYNNFKVHQVFNVPKVGSIGYVNKVVNKTNDGSGLDAYVISNAKDPKKASNIAVMYRGSNANFLTEPGDAGVDWVSNDIPAAVKIISGVGGPTQQMKNASSLLNQTLKKYPNAKAYVYGHSLGSMDAQYALANIDPKNYERIKRGFAYEGPNIYSLLSDENKKIASKLAVDGKLFNYVDERDIVPLGYEFGKKTVGIALKVDSKKAKSIVDQHMWKGYQFDKKTGKVILTQMANTEIKLKQLKKMYKQFRSSGSGVSKSEKIFLDSAAASVIANDIAKVATTGLDQIISDLNKANTKCETIWDKTKQSARKVSPQLSESEMFEALKEAGATHKSIVDDPQKEYKEKIKVAKALKTEFNDVKNHIGTSSQQQVADDIALAAEWN</sequence>
<proteinExistence type="predicted"/>
<comment type="caution">
    <text evidence="1">The sequence shown here is derived from an EMBL/GenBank/DDBJ whole genome shotgun (WGS) entry which is preliminary data.</text>
</comment>
<dbReference type="RefSeq" id="WP_153383836.1">
    <property type="nucleotide sequence ID" value="NZ_VDFM01000016.1"/>
</dbReference>
<dbReference type="SUPFAM" id="SSF53474">
    <property type="entry name" value="alpha/beta-Hydrolases"/>
    <property type="match status" value="1"/>
</dbReference>
<dbReference type="InterPro" id="IPR024499">
    <property type="entry name" value="Mbeg1-like"/>
</dbReference>
<dbReference type="AlphaFoldDB" id="A0A5P0ZJX2"/>
<name>A0A5P0ZJX2_9LACO</name>
<accession>A0A5P0ZJX2</accession>
<dbReference type="Pfam" id="PF11187">
    <property type="entry name" value="Mbeg1-like"/>
    <property type="match status" value="1"/>
</dbReference>
<evidence type="ECO:0000313" key="1">
    <source>
        <dbReference type="EMBL" id="MQS53364.1"/>
    </source>
</evidence>
<dbReference type="Proteomes" id="UP000380386">
    <property type="component" value="Unassembled WGS sequence"/>
</dbReference>
<reference evidence="1 2" key="1">
    <citation type="journal article" date="2019" name="Syst. Appl. Microbiol.">
        <title>Polyphasic characterization of two novel Lactobacillus spp. isolated from blown salami packages: Description of Lactobacillus halodurans sp. nov. and Lactobacillus salsicarnum sp. nov.</title>
        <authorList>
            <person name="Schuster J.A."/>
            <person name="Klingl A."/>
            <person name="Vogel R.F."/>
            <person name="Ehrmann M.A."/>
        </authorList>
    </citation>
    <scope>NUCLEOTIDE SEQUENCE [LARGE SCALE GENOMIC DNA]</scope>
    <source>
        <strain evidence="1 2">TMW 1.2118</strain>
    </source>
</reference>
<dbReference type="EMBL" id="VDFM01000016">
    <property type="protein sequence ID" value="MQS53364.1"/>
    <property type="molecule type" value="Genomic_DNA"/>
</dbReference>
<dbReference type="OrthoDB" id="2365336at2"/>
<dbReference type="Gene3D" id="3.40.50.1820">
    <property type="entry name" value="alpha/beta hydrolase"/>
    <property type="match status" value="1"/>
</dbReference>
<gene>
    <name evidence="1" type="ORF">FHL02_10065</name>
</gene>
<organism evidence="1 2">
    <name type="scientific">Companilactobacillus mishanensis</name>
    <dbReference type="NCBI Taxonomy" id="2486008"/>
    <lineage>
        <taxon>Bacteria</taxon>
        <taxon>Bacillati</taxon>
        <taxon>Bacillota</taxon>
        <taxon>Bacilli</taxon>
        <taxon>Lactobacillales</taxon>
        <taxon>Lactobacillaceae</taxon>
        <taxon>Companilactobacillus</taxon>
    </lineage>
</organism>
<protein>
    <submittedName>
        <fullName evidence="1">DUF2974 domain-containing protein</fullName>
    </submittedName>
</protein>
<evidence type="ECO:0000313" key="2">
    <source>
        <dbReference type="Proteomes" id="UP000380386"/>
    </source>
</evidence>
<dbReference type="InterPro" id="IPR029058">
    <property type="entry name" value="AB_hydrolase_fold"/>
</dbReference>